<sequence length="100" mass="11277">MEDFLPVSPGDLPSYDGHGGAKMVCACLDRLHKLLAREIEDGRKINGEASEVDDRLLLIQFMEKLQHPGSLLSLENTRFSTSFLIFPLAKHTSKVQHQRM</sequence>
<name>A0AA39E4D4_VITRO</name>
<organism evidence="1 2">
    <name type="scientific">Vitis rotundifolia</name>
    <name type="common">Muscadine grape</name>
    <dbReference type="NCBI Taxonomy" id="103349"/>
    <lineage>
        <taxon>Eukaryota</taxon>
        <taxon>Viridiplantae</taxon>
        <taxon>Streptophyta</taxon>
        <taxon>Embryophyta</taxon>
        <taxon>Tracheophyta</taxon>
        <taxon>Spermatophyta</taxon>
        <taxon>Magnoliopsida</taxon>
        <taxon>eudicotyledons</taxon>
        <taxon>Gunneridae</taxon>
        <taxon>Pentapetalae</taxon>
        <taxon>rosids</taxon>
        <taxon>Vitales</taxon>
        <taxon>Vitaceae</taxon>
        <taxon>Viteae</taxon>
        <taxon>Vitis</taxon>
    </lineage>
</organism>
<dbReference type="Proteomes" id="UP001168098">
    <property type="component" value="Unassembled WGS sequence"/>
</dbReference>
<dbReference type="AlphaFoldDB" id="A0AA39E4D4"/>
<gene>
    <name evidence="1" type="ORF">PVL29_001647</name>
</gene>
<reference evidence="1 2" key="1">
    <citation type="journal article" date="2023" name="BMC Biotechnol.">
        <title>Vitis rotundifolia cv Carlos genome sequencing.</title>
        <authorList>
            <person name="Huff M."/>
            <person name="Hulse-Kemp A."/>
            <person name="Scheffler B."/>
            <person name="Youngblood R."/>
            <person name="Simpson S."/>
            <person name="Babiker E."/>
            <person name="Staton M."/>
        </authorList>
    </citation>
    <scope>NUCLEOTIDE SEQUENCE [LARGE SCALE GENOMIC DNA]</scope>
    <source>
        <tissue evidence="1">Leaf</tissue>
    </source>
</reference>
<evidence type="ECO:0000313" key="2">
    <source>
        <dbReference type="Proteomes" id="UP001168098"/>
    </source>
</evidence>
<keyword evidence="2" id="KW-1185">Reference proteome</keyword>
<comment type="caution">
    <text evidence="1">The sequence shown here is derived from an EMBL/GenBank/DDBJ whole genome shotgun (WGS) entry which is preliminary data.</text>
</comment>
<dbReference type="EMBL" id="JARBHA010000002">
    <property type="protein sequence ID" value="KAJ9706195.1"/>
    <property type="molecule type" value="Genomic_DNA"/>
</dbReference>
<protein>
    <submittedName>
        <fullName evidence="1">Uncharacterized protein</fullName>
    </submittedName>
</protein>
<accession>A0AA39E4D4</accession>
<evidence type="ECO:0000313" key="1">
    <source>
        <dbReference type="EMBL" id="KAJ9706195.1"/>
    </source>
</evidence>
<proteinExistence type="predicted"/>